<feature type="region of interest" description="Disordered" evidence="1">
    <location>
        <begin position="1"/>
        <end position="97"/>
    </location>
</feature>
<protein>
    <submittedName>
        <fullName evidence="2">Uncharacterized protein</fullName>
    </submittedName>
</protein>
<keyword evidence="3" id="KW-1185">Reference proteome</keyword>
<evidence type="ECO:0000256" key="1">
    <source>
        <dbReference type="SAM" id="MobiDB-lite"/>
    </source>
</evidence>
<comment type="caution">
    <text evidence="2">The sequence shown here is derived from an EMBL/GenBank/DDBJ whole genome shotgun (WGS) entry which is preliminary data.</text>
</comment>
<dbReference type="Proteomes" id="UP000585474">
    <property type="component" value="Unassembled WGS sequence"/>
</dbReference>
<sequence length="97" mass="11236">MGKDFKKEKRSETNASKEASDYAGIVSDRVGDGSEVNKEAKRKQKYKKKAEVSSDVDLDGSRSEKYYEVEDENYQKEEKDEDEKEKIRTVGDNKQFK</sequence>
<feature type="compositionally biased region" description="Basic and acidic residues" evidence="1">
    <location>
        <begin position="1"/>
        <end position="12"/>
    </location>
</feature>
<evidence type="ECO:0000313" key="2">
    <source>
        <dbReference type="EMBL" id="GFZ18440.1"/>
    </source>
</evidence>
<proteinExistence type="predicted"/>
<name>A0A7J0H5S1_9ERIC</name>
<feature type="compositionally biased region" description="Basic and acidic residues" evidence="1">
    <location>
        <begin position="29"/>
        <end position="39"/>
    </location>
</feature>
<accession>A0A7J0H5S1</accession>
<dbReference type="EMBL" id="BJWL01000027">
    <property type="protein sequence ID" value="GFZ18440.1"/>
    <property type="molecule type" value="Genomic_DNA"/>
</dbReference>
<evidence type="ECO:0000313" key="3">
    <source>
        <dbReference type="Proteomes" id="UP000585474"/>
    </source>
</evidence>
<gene>
    <name evidence="2" type="ORF">Acr_27g0001790</name>
</gene>
<feature type="compositionally biased region" description="Basic and acidic residues" evidence="1">
    <location>
        <begin position="59"/>
        <end position="97"/>
    </location>
</feature>
<dbReference type="AlphaFoldDB" id="A0A7J0H5S1"/>
<reference evidence="2 3" key="1">
    <citation type="submission" date="2019-07" db="EMBL/GenBank/DDBJ databases">
        <title>De Novo Assembly of kiwifruit Actinidia rufa.</title>
        <authorList>
            <person name="Sugita-Konishi S."/>
            <person name="Sato K."/>
            <person name="Mori E."/>
            <person name="Abe Y."/>
            <person name="Kisaki G."/>
            <person name="Hamano K."/>
            <person name="Suezawa K."/>
            <person name="Otani M."/>
            <person name="Fukuda T."/>
            <person name="Manabe T."/>
            <person name="Gomi K."/>
            <person name="Tabuchi M."/>
            <person name="Akimitsu K."/>
            <person name="Kataoka I."/>
        </authorList>
    </citation>
    <scope>NUCLEOTIDE SEQUENCE [LARGE SCALE GENOMIC DNA]</scope>
    <source>
        <strain evidence="3">cv. Fuchu</strain>
    </source>
</reference>
<organism evidence="2 3">
    <name type="scientific">Actinidia rufa</name>
    <dbReference type="NCBI Taxonomy" id="165716"/>
    <lineage>
        <taxon>Eukaryota</taxon>
        <taxon>Viridiplantae</taxon>
        <taxon>Streptophyta</taxon>
        <taxon>Embryophyta</taxon>
        <taxon>Tracheophyta</taxon>
        <taxon>Spermatophyta</taxon>
        <taxon>Magnoliopsida</taxon>
        <taxon>eudicotyledons</taxon>
        <taxon>Gunneridae</taxon>
        <taxon>Pentapetalae</taxon>
        <taxon>asterids</taxon>
        <taxon>Ericales</taxon>
        <taxon>Actinidiaceae</taxon>
        <taxon>Actinidia</taxon>
    </lineage>
</organism>